<evidence type="ECO:0000256" key="1">
    <source>
        <dbReference type="ARBA" id="ARBA00004401"/>
    </source>
</evidence>
<feature type="active site" evidence="3">
    <location>
        <position position="91"/>
    </location>
</feature>
<dbReference type="PRINTS" id="PR00727">
    <property type="entry name" value="LEADERPTASE"/>
</dbReference>
<sequence>MSTLVPGLTGLALLLAVLVLLARTVVRVTVRGMSMEPAYREGDQVLVRRGRTLEQGQVVVLEQPSGTGWRLPPLRQGAGAAAIATRSWLIKRVIAVAGDPVPRDQVPLLATFPETRVPPGKIVLLGDNQAVSLDSRRLGYFPTDRVLGVVARDLPRRG</sequence>
<dbReference type="Gene3D" id="2.10.109.10">
    <property type="entry name" value="Umud Fragment, subunit A"/>
    <property type="match status" value="1"/>
</dbReference>
<evidence type="ECO:0000259" key="4">
    <source>
        <dbReference type="Pfam" id="PF10502"/>
    </source>
</evidence>
<dbReference type="PANTHER" id="PTHR43390:SF1">
    <property type="entry name" value="CHLOROPLAST PROCESSING PEPTIDASE"/>
    <property type="match status" value="1"/>
</dbReference>
<comment type="subcellular location">
    <subcellularLocation>
        <location evidence="1">Cell membrane</location>
        <topology evidence="1">Single-pass type II membrane protein</topology>
    </subcellularLocation>
</comment>
<evidence type="ECO:0000256" key="3">
    <source>
        <dbReference type="PIRSR" id="PIRSR600223-1"/>
    </source>
</evidence>
<comment type="similarity">
    <text evidence="2">Belongs to the peptidase S26 family.</text>
</comment>
<accession>A0A7Z1B1X1</accession>
<evidence type="ECO:0000256" key="2">
    <source>
        <dbReference type="ARBA" id="ARBA00009370"/>
    </source>
</evidence>
<feature type="domain" description="Peptidase S26" evidence="4">
    <location>
        <begin position="12"/>
        <end position="103"/>
    </location>
</feature>
<dbReference type="InterPro" id="IPR000223">
    <property type="entry name" value="Pept_S26A_signal_pept_1"/>
</dbReference>
<feature type="domain" description="Peptidase S26" evidence="4">
    <location>
        <begin position="114"/>
        <end position="150"/>
    </location>
</feature>
<dbReference type="PANTHER" id="PTHR43390">
    <property type="entry name" value="SIGNAL PEPTIDASE I"/>
    <property type="match status" value="1"/>
</dbReference>
<organism evidence="5 6">
    <name type="scientific">Actinophytocola xinjiangensis</name>
    <dbReference type="NCBI Taxonomy" id="485602"/>
    <lineage>
        <taxon>Bacteria</taxon>
        <taxon>Bacillati</taxon>
        <taxon>Actinomycetota</taxon>
        <taxon>Actinomycetes</taxon>
        <taxon>Pseudonocardiales</taxon>
        <taxon>Pseudonocardiaceae</taxon>
    </lineage>
</organism>
<name>A0A7Z1B1X1_9PSEU</name>
<dbReference type="GO" id="GO:0006465">
    <property type="term" value="P:signal peptide processing"/>
    <property type="evidence" value="ECO:0007669"/>
    <property type="project" value="InterPro"/>
</dbReference>
<dbReference type="Pfam" id="PF10502">
    <property type="entry name" value="Peptidase_S26"/>
    <property type="match status" value="2"/>
</dbReference>
<dbReference type="Proteomes" id="UP000185696">
    <property type="component" value="Unassembled WGS sequence"/>
</dbReference>
<protein>
    <recommendedName>
        <fullName evidence="4">Peptidase S26 domain-containing protein</fullName>
    </recommendedName>
</protein>
<keyword evidence="6" id="KW-1185">Reference proteome</keyword>
<dbReference type="InterPro" id="IPR036286">
    <property type="entry name" value="LexA/Signal_pep-like_sf"/>
</dbReference>
<proteinExistence type="inferred from homology"/>
<dbReference type="InterPro" id="IPR019533">
    <property type="entry name" value="Peptidase_S26"/>
</dbReference>
<dbReference type="GO" id="GO:0005886">
    <property type="term" value="C:plasma membrane"/>
    <property type="evidence" value="ECO:0007669"/>
    <property type="project" value="UniProtKB-SubCell"/>
</dbReference>
<dbReference type="OrthoDB" id="5518017at2"/>
<dbReference type="SUPFAM" id="SSF51306">
    <property type="entry name" value="LexA/Signal peptidase"/>
    <property type="match status" value="1"/>
</dbReference>
<gene>
    <name evidence="5" type="ORF">BLA60_03460</name>
</gene>
<dbReference type="EMBL" id="MSIF01000001">
    <property type="protein sequence ID" value="OLF14557.1"/>
    <property type="molecule type" value="Genomic_DNA"/>
</dbReference>
<evidence type="ECO:0000313" key="6">
    <source>
        <dbReference type="Proteomes" id="UP000185696"/>
    </source>
</evidence>
<evidence type="ECO:0000313" key="5">
    <source>
        <dbReference type="EMBL" id="OLF14557.1"/>
    </source>
</evidence>
<dbReference type="AlphaFoldDB" id="A0A7Z1B1X1"/>
<comment type="caution">
    <text evidence="5">The sequence shown here is derived from an EMBL/GenBank/DDBJ whole genome shotgun (WGS) entry which is preliminary data.</text>
</comment>
<feature type="active site" evidence="3">
    <location>
        <position position="34"/>
    </location>
</feature>
<dbReference type="GO" id="GO:0004252">
    <property type="term" value="F:serine-type endopeptidase activity"/>
    <property type="evidence" value="ECO:0007669"/>
    <property type="project" value="InterPro"/>
</dbReference>
<reference evidence="5 6" key="1">
    <citation type="submission" date="2016-12" db="EMBL/GenBank/DDBJ databases">
        <title>The draft genome sequence of Actinophytocola xinjiangensis.</title>
        <authorList>
            <person name="Wang W."/>
            <person name="Yuan L."/>
        </authorList>
    </citation>
    <scope>NUCLEOTIDE SEQUENCE [LARGE SCALE GENOMIC DNA]</scope>
    <source>
        <strain evidence="5 6">CGMCC 4.4663</strain>
    </source>
</reference>
<dbReference type="CDD" id="cd06530">
    <property type="entry name" value="S26_SPase_I"/>
    <property type="match status" value="1"/>
</dbReference>